<evidence type="ECO:0000313" key="2">
    <source>
        <dbReference type="Proteomes" id="UP000675379"/>
    </source>
</evidence>
<dbReference type="Proteomes" id="UP000675379">
    <property type="component" value="Unassembled WGS sequence"/>
</dbReference>
<reference evidence="1" key="1">
    <citation type="submission" date="2021-04" db="EMBL/GenBank/DDBJ databases">
        <title>Proteiniclasticum sedimins sp. nov., an obligate anaerobic bacterium isolated from anaerobic sludge.</title>
        <authorList>
            <person name="Liu J."/>
        </authorList>
    </citation>
    <scope>NUCLEOTIDE SEQUENCE</scope>
    <source>
        <strain evidence="1">BAD-10</strain>
    </source>
</reference>
<dbReference type="EMBL" id="JAGSCS010000004">
    <property type="protein sequence ID" value="MBR0575715.1"/>
    <property type="molecule type" value="Genomic_DNA"/>
</dbReference>
<name>A0A941CNA1_9CLOT</name>
<organism evidence="1 2">
    <name type="scientific">Proteiniclasticum sediminis</name>
    <dbReference type="NCBI Taxonomy" id="2804028"/>
    <lineage>
        <taxon>Bacteria</taxon>
        <taxon>Bacillati</taxon>
        <taxon>Bacillota</taxon>
        <taxon>Clostridia</taxon>
        <taxon>Eubacteriales</taxon>
        <taxon>Clostridiaceae</taxon>
        <taxon>Proteiniclasticum</taxon>
    </lineage>
</organism>
<proteinExistence type="predicted"/>
<accession>A0A941CNA1</accession>
<gene>
    <name evidence="1" type="ORF">KCG48_05085</name>
</gene>
<dbReference type="RefSeq" id="WP_211800278.1">
    <property type="nucleotide sequence ID" value="NZ_JAGSCS010000004.1"/>
</dbReference>
<evidence type="ECO:0000313" key="1">
    <source>
        <dbReference type="EMBL" id="MBR0575715.1"/>
    </source>
</evidence>
<protein>
    <submittedName>
        <fullName evidence="1">Uncharacterized protein</fullName>
    </submittedName>
</protein>
<keyword evidence="2" id="KW-1185">Reference proteome</keyword>
<sequence length="62" mass="7152">MKSEWKVTSQMIGDAKMYAAYRLRDKDKPDHSGNREYAGQYVEDREVLAAAVKALNEMEVQE</sequence>
<dbReference type="AlphaFoldDB" id="A0A941CNA1"/>
<comment type="caution">
    <text evidence="1">The sequence shown here is derived from an EMBL/GenBank/DDBJ whole genome shotgun (WGS) entry which is preliminary data.</text>
</comment>